<evidence type="ECO:0000256" key="1">
    <source>
        <dbReference type="ARBA" id="ARBA00038240"/>
    </source>
</evidence>
<gene>
    <name evidence="3" type="ORF">PROFUN_01525</name>
</gene>
<dbReference type="Pfam" id="PF01636">
    <property type="entry name" value="APH"/>
    <property type="match status" value="1"/>
</dbReference>
<feature type="domain" description="Aminoglycoside phosphotransferase" evidence="2">
    <location>
        <begin position="93"/>
        <end position="306"/>
    </location>
</feature>
<evidence type="ECO:0000313" key="3">
    <source>
        <dbReference type="EMBL" id="PRP87263.1"/>
    </source>
</evidence>
<dbReference type="InterPro" id="IPR002575">
    <property type="entry name" value="Aminoglycoside_PTrfase"/>
</dbReference>
<dbReference type="InterPro" id="IPR011009">
    <property type="entry name" value="Kinase-like_dom_sf"/>
</dbReference>
<dbReference type="InParanoid" id="A0A2P6NTG5"/>
<dbReference type="PANTHER" id="PTHR21064:SF6">
    <property type="entry name" value="AMINOGLYCOSIDE PHOSPHOTRANSFERASE DOMAIN-CONTAINING PROTEIN"/>
    <property type="match status" value="1"/>
</dbReference>
<dbReference type="OrthoDB" id="9976641at2759"/>
<organism evidence="3 4">
    <name type="scientific">Planoprotostelium fungivorum</name>
    <dbReference type="NCBI Taxonomy" id="1890364"/>
    <lineage>
        <taxon>Eukaryota</taxon>
        <taxon>Amoebozoa</taxon>
        <taxon>Evosea</taxon>
        <taxon>Variosea</taxon>
        <taxon>Cavosteliida</taxon>
        <taxon>Cavosteliaceae</taxon>
        <taxon>Planoprotostelium</taxon>
    </lineage>
</organism>
<dbReference type="Gene3D" id="3.90.1200.10">
    <property type="match status" value="1"/>
</dbReference>
<dbReference type="PANTHER" id="PTHR21064">
    <property type="entry name" value="AMINOGLYCOSIDE PHOSPHOTRANSFERASE DOMAIN-CONTAINING PROTEIN-RELATED"/>
    <property type="match status" value="1"/>
</dbReference>
<dbReference type="GO" id="GO:0019202">
    <property type="term" value="F:amino acid kinase activity"/>
    <property type="evidence" value="ECO:0007669"/>
    <property type="project" value="TreeGrafter"/>
</dbReference>
<evidence type="ECO:0000313" key="4">
    <source>
        <dbReference type="Proteomes" id="UP000241769"/>
    </source>
</evidence>
<comment type="similarity">
    <text evidence="1">Belongs to the pseudomonas-type ThrB family.</text>
</comment>
<dbReference type="SUPFAM" id="SSF56112">
    <property type="entry name" value="Protein kinase-like (PK-like)"/>
    <property type="match status" value="1"/>
</dbReference>
<dbReference type="EMBL" id="MDYQ01000021">
    <property type="protein sequence ID" value="PRP87263.1"/>
    <property type="molecule type" value="Genomic_DNA"/>
</dbReference>
<dbReference type="Proteomes" id="UP000241769">
    <property type="component" value="Unassembled WGS sequence"/>
</dbReference>
<comment type="caution">
    <text evidence="3">The sequence shown here is derived from an EMBL/GenBank/DDBJ whole genome shotgun (WGS) entry which is preliminary data.</text>
</comment>
<dbReference type="AlphaFoldDB" id="A0A2P6NTG5"/>
<sequence>MHPGYTVHFNHSRKVWKHVRVLREKGDYSGDEWHWSELLWQLDGQMLEMKQKQNTDFITSIMPLFETISVDENHIRDLVDKHYGLKLGTLLKSSQNNTYLATKSEDGTETKFIVRATPDPKNERLPAIQLEIALLNDLYSQGLTVCPPIKNHASQYHVVSDTPTGPLIVVVFQHALGSPVDFLSWRWLHEKKFAVSLGRWMAKFHQLSRQFCQKNPQLLKDARPWTALHDGVLKEVPVTEEDQKLSQSPQSYGLIHGDVNVSNFFFDEDTDTVHMFDWDQLQTCWYGYDLSAPIWTSVACKEGGNPLDSTQAVPNCDPQVYTDWFLEGYEENGEKMDREHLKRMIGLRRQLYKRFSARAMIELPEDHPMAAFCRHMDSWLGKEE</sequence>
<evidence type="ECO:0000259" key="2">
    <source>
        <dbReference type="Pfam" id="PF01636"/>
    </source>
</evidence>
<accession>A0A2P6NTG5</accession>
<dbReference type="InterPro" id="IPR050249">
    <property type="entry name" value="Pseudomonas-type_ThrB"/>
</dbReference>
<name>A0A2P6NTG5_9EUKA</name>
<reference evidence="3 4" key="1">
    <citation type="journal article" date="2018" name="Genome Biol. Evol.">
        <title>Multiple Roots of Fruiting Body Formation in Amoebozoa.</title>
        <authorList>
            <person name="Hillmann F."/>
            <person name="Forbes G."/>
            <person name="Novohradska S."/>
            <person name="Ferling I."/>
            <person name="Riege K."/>
            <person name="Groth M."/>
            <person name="Westermann M."/>
            <person name="Marz M."/>
            <person name="Spaller T."/>
            <person name="Winckler T."/>
            <person name="Schaap P."/>
            <person name="Glockner G."/>
        </authorList>
    </citation>
    <scope>NUCLEOTIDE SEQUENCE [LARGE SCALE GENOMIC DNA]</scope>
    <source>
        <strain evidence="3 4">Jena</strain>
    </source>
</reference>
<keyword evidence="4" id="KW-1185">Reference proteome</keyword>
<protein>
    <recommendedName>
        <fullName evidence="2">Aminoglycoside phosphotransferase domain-containing protein</fullName>
    </recommendedName>
</protein>
<proteinExistence type="inferred from homology"/>